<dbReference type="AlphaFoldDB" id="A0AA86RP64"/>
<protein>
    <submittedName>
        <fullName evidence="1">Uncharacterized protein</fullName>
    </submittedName>
</protein>
<reference evidence="1" key="1">
    <citation type="submission" date="2023-10" db="EMBL/GenBank/DDBJ databases">
        <authorList>
            <person name="Domelevo Entfellner J.-B."/>
        </authorList>
    </citation>
    <scope>NUCLEOTIDE SEQUENCE</scope>
</reference>
<name>A0AA86RP64_9FABA</name>
<dbReference type="Proteomes" id="UP001189624">
    <property type="component" value="Chromosome 1"/>
</dbReference>
<organism evidence="1 2">
    <name type="scientific">Sphenostylis stenocarpa</name>
    <dbReference type="NCBI Taxonomy" id="92480"/>
    <lineage>
        <taxon>Eukaryota</taxon>
        <taxon>Viridiplantae</taxon>
        <taxon>Streptophyta</taxon>
        <taxon>Embryophyta</taxon>
        <taxon>Tracheophyta</taxon>
        <taxon>Spermatophyta</taxon>
        <taxon>Magnoliopsida</taxon>
        <taxon>eudicotyledons</taxon>
        <taxon>Gunneridae</taxon>
        <taxon>Pentapetalae</taxon>
        <taxon>rosids</taxon>
        <taxon>fabids</taxon>
        <taxon>Fabales</taxon>
        <taxon>Fabaceae</taxon>
        <taxon>Papilionoideae</taxon>
        <taxon>50 kb inversion clade</taxon>
        <taxon>NPAAA clade</taxon>
        <taxon>indigoferoid/millettioid clade</taxon>
        <taxon>Phaseoleae</taxon>
        <taxon>Sphenostylis</taxon>
    </lineage>
</organism>
<sequence length="76" mass="8760">MAQNSIVSISEEKWEIRNFTFGDETHVTTRNPHRFINAFQFGGIRRGFCKKIDLSKKPKPVAELEEGEVQPPNKTQ</sequence>
<evidence type="ECO:0000313" key="1">
    <source>
        <dbReference type="EMBL" id="CAJ1851472.1"/>
    </source>
</evidence>
<gene>
    <name evidence="1" type="ORF">AYBTSS11_LOCUS1921</name>
</gene>
<dbReference type="Gramene" id="rna-AYBTSS11_LOCUS1921">
    <property type="protein sequence ID" value="CAJ1851472.1"/>
    <property type="gene ID" value="gene-AYBTSS11_LOCUS1921"/>
</dbReference>
<evidence type="ECO:0000313" key="2">
    <source>
        <dbReference type="Proteomes" id="UP001189624"/>
    </source>
</evidence>
<keyword evidence="2" id="KW-1185">Reference proteome</keyword>
<proteinExistence type="predicted"/>
<dbReference type="EMBL" id="OY731398">
    <property type="protein sequence ID" value="CAJ1851472.1"/>
    <property type="molecule type" value="Genomic_DNA"/>
</dbReference>
<accession>A0AA86RP64</accession>